<dbReference type="InterPro" id="IPR000157">
    <property type="entry name" value="TIR_dom"/>
</dbReference>
<dbReference type="Proteomes" id="UP000094527">
    <property type="component" value="Unassembled WGS sequence"/>
</dbReference>
<dbReference type="Pfam" id="PF13855">
    <property type="entry name" value="LRR_8"/>
    <property type="match status" value="6"/>
</dbReference>
<dbReference type="InterPro" id="IPR035897">
    <property type="entry name" value="Toll_tir_struct_dom_sf"/>
</dbReference>
<comment type="subcellular location">
    <subcellularLocation>
        <location evidence="1">Cell membrane</location>
    </subcellularLocation>
</comment>
<dbReference type="PROSITE" id="PS50104">
    <property type="entry name" value="TIR"/>
    <property type="match status" value="1"/>
</dbReference>
<feature type="region of interest" description="Disordered" evidence="11">
    <location>
        <begin position="1351"/>
        <end position="1396"/>
    </location>
</feature>
<dbReference type="OrthoDB" id="2015831at2759"/>
<feature type="region of interest" description="Disordered" evidence="11">
    <location>
        <begin position="1244"/>
        <end position="1289"/>
    </location>
</feature>
<dbReference type="FunFam" id="3.80.10.10:FF:001164">
    <property type="entry name" value="GH01279p"/>
    <property type="match status" value="2"/>
</dbReference>
<feature type="compositionally biased region" description="Polar residues" evidence="11">
    <location>
        <begin position="1379"/>
        <end position="1396"/>
    </location>
</feature>
<proteinExistence type="inferred from homology"/>
<dbReference type="PROSITE" id="PS51450">
    <property type="entry name" value="LRR"/>
    <property type="match status" value="5"/>
</dbReference>
<keyword evidence="6 13" id="KW-0732">Signal</keyword>
<dbReference type="STRING" id="48709.A0A1D2ND83"/>
<dbReference type="FunFam" id="3.40.50.10140:FF:000021">
    <property type="entry name" value="Toll receptor 13"/>
    <property type="match status" value="1"/>
</dbReference>
<sequence>MVRQFPSHVFRESSLVFIIILSIFSSYVQPGNGLHPPQCQWSLYQDIERLNCLVDSGNSLIVEEEVHGIGPEHAKSLWVQCNSDSANVNIDSNDYSSSALGTEGVQPSSSSNANAGGFVISQGIFMAVPNLRDLRLENCKISGITPGALSYLPYLHNLTIRARAHTSLTTWPSSSLEIQSGVLRSIPQLRHLDLSTTSLSSLPNDFLCFLPNLNYANFSNCGLRDFLSIGIVATDPTKEPCENEIKVLDVSNNNLLLLPPAVFAALSRVEELRCDSNSITSVSERAFLGMKSAKIISCSNNFISSLPPLLFHDTQQIQEIYLNNNSLSVLAPGLFAGLKQLVVLDLSHNQLTSEWVTGETYRGLDNLYSLNLGYNQLTKISDQFRDLRYLQMLNLEHNAIFYIATDAFAGMPNIYNIVLSYNHIISIDSFICNNLHAMAYLSLDNNKIETVEPDSFKNCSSLSDLNLSSNKLKSIPGALQNLKGLKTIDLGENLITDISNASYQGLQNLYGLRLTGNAIKLLPRDAFSQMNALKIINCAKNNITYAEPGVFDNNPNLQAIRLDSNQITNIDRLFNNIEQLLWLNISNNQIGSELNYNSFNPKLQWLDIANNKLTSLGNCMDMQLRIRNLDVSNNFITDIGSNNIPDSIEILILKNNKLSTLQPYTFYQKRNISRIDISSCALQRIDQNALRISSETKAAIFLGYNPLQCDCSMLWLKEVNDENSGYYPIIQDVADVKCTLAFDRQNEKVSYLDIKSSEFLCKYESQICFKTCHCCDFDACDCSMKCPANCSCYHNMEFSRNVVDCAEKSLMEIPNRISMDVTDLHLDGNVLGNLDSHAFIGRKHLRSLYLNDSQIEYIQNRTFTGLKALTALYLQNNLIERIEGYEFAELDHLELLRLDQNRISYISQNAFAGLPLRVLYLHSNNLIKIWDVSATIGPLGHTLVDITLRNEWSCDCQFFTQFKNWISENRAIISDAEQIQCVDQVTSSSASVGQNRSQTELVVIRLLDNNRSPCSSSSSSTDLSVEPTKNTAANEFNIAEYVWWLVCVGVVILVLFVLFIITYRWRKSLQLLIFTRLNIRLTCKKSMESQDKLFDGFCVHSHKDEAWVRQVLAGELERNDPPYRLCLMYRDLPTGSNYLADTIVQASEASRRTMLVLSHHFLKDNWNRTDIKAAVHSILKADRHRKVIIILLGDLPTKELDPDLRASLSGSATVLSANEKQFWSKLKFAMPDVKVKVPAFRGVQGVNGRTSSRTNNSQHHSSGPLQCNQHFHSQHHNHAQPSPNLSQAHHLTYLGPQNNISSPLIGPPLPLTAPPQLLANLPPNIPNGTLGPAGHHHGAIGMGGPVTTVIGGPGIGNSPMNSNNSNSGSQRAPQRHPSIVNSAHNPNNRQNNAIHI</sequence>
<keyword evidence="9 12" id="KW-0472">Membrane</keyword>
<reference evidence="15 16" key="1">
    <citation type="journal article" date="2016" name="Genome Biol. Evol.">
        <title>Gene Family Evolution Reflects Adaptation to Soil Environmental Stressors in the Genome of the Collembolan Orchesella cincta.</title>
        <authorList>
            <person name="Faddeeva-Vakhrusheva A."/>
            <person name="Derks M.F."/>
            <person name="Anvar S.Y."/>
            <person name="Agamennone V."/>
            <person name="Suring W."/>
            <person name="Smit S."/>
            <person name="van Straalen N.M."/>
            <person name="Roelofs D."/>
        </authorList>
    </citation>
    <scope>NUCLEOTIDE SEQUENCE [LARGE SCALE GENOMIC DNA]</scope>
    <source>
        <tissue evidence="15">Mixed pool</tissue>
    </source>
</reference>
<evidence type="ECO:0000256" key="7">
    <source>
        <dbReference type="ARBA" id="ARBA00022737"/>
    </source>
</evidence>
<feature type="compositionally biased region" description="Polar residues" evidence="11">
    <location>
        <begin position="1279"/>
        <end position="1289"/>
    </location>
</feature>
<dbReference type="InterPro" id="IPR032675">
    <property type="entry name" value="LRR_dom_sf"/>
</dbReference>
<feature type="signal peptide" evidence="13">
    <location>
        <begin position="1"/>
        <end position="33"/>
    </location>
</feature>
<evidence type="ECO:0000256" key="12">
    <source>
        <dbReference type="SAM" id="Phobius"/>
    </source>
</evidence>
<keyword evidence="16" id="KW-1185">Reference proteome</keyword>
<dbReference type="PANTHER" id="PTHR45842">
    <property type="entry name" value="SYNAPTIC ADHESION-LIKE MOLECULE SALM"/>
    <property type="match status" value="1"/>
</dbReference>
<dbReference type="FunFam" id="3.80.10.10:FF:001438">
    <property type="entry name" value="Uncharacterized protein"/>
    <property type="match status" value="1"/>
</dbReference>
<feature type="chain" id="PRO_5008905390" evidence="13">
    <location>
        <begin position="34"/>
        <end position="1396"/>
    </location>
</feature>
<accession>A0A1D2ND83</accession>
<evidence type="ECO:0000313" key="15">
    <source>
        <dbReference type="EMBL" id="ODN03218.1"/>
    </source>
</evidence>
<dbReference type="Pfam" id="PF01582">
    <property type="entry name" value="TIR"/>
    <property type="match status" value="1"/>
</dbReference>
<feature type="compositionally biased region" description="Low complexity" evidence="11">
    <location>
        <begin position="1351"/>
        <end position="1369"/>
    </location>
</feature>
<keyword evidence="8 12" id="KW-1133">Transmembrane helix</keyword>
<keyword evidence="4" id="KW-0433">Leucine-rich repeat</keyword>
<dbReference type="GO" id="GO:0005886">
    <property type="term" value="C:plasma membrane"/>
    <property type="evidence" value="ECO:0007669"/>
    <property type="project" value="UniProtKB-SubCell"/>
</dbReference>
<dbReference type="SMART" id="SM00255">
    <property type="entry name" value="TIR"/>
    <property type="match status" value="1"/>
</dbReference>
<feature type="domain" description="TIR" evidence="14">
    <location>
        <begin position="1092"/>
        <end position="1230"/>
    </location>
</feature>
<evidence type="ECO:0000256" key="4">
    <source>
        <dbReference type="ARBA" id="ARBA00022614"/>
    </source>
</evidence>
<dbReference type="SUPFAM" id="SSF52058">
    <property type="entry name" value="L domain-like"/>
    <property type="match status" value="4"/>
</dbReference>
<protein>
    <submittedName>
        <fullName evidence="15">Protein toll</fullName>
    </submittedName>
</protein>
<keyword evidence="7" id="KW-0677">Repeat</keyword>
<evidence type="ECO:0000256" key="3">
    <source>
        <dbReference type="ARBA" id="ARBA00022475"/>
    </source>
</evidence>
<evidence type="ECO:0000256" key="8">
    <source>
        <dbReference type="ARBA" id="ARBA00022989"/>
    </source>
</evidence>
<evidence type="ECO:0000256" key="1">
    <source>
        <dbReference type="ARBA" id="ARBA00004236"/>
    </source>
</evidence>
<dbReference type="InterPro" id="IPR001611">
    <property type="entry name" value="Leu-rich_rpt"/>
</dbReference>
<dbReference type="Gene3D" id="3.80.10.10">
    <property type="entry name" value="Ribonuclease Inhibitor"/>
    <property type="match status" value="7"/>
</dbReference>
<dbReference type="InterPro" id="IPR050467">
    <property type="entry name" value="LRFN"/>
</dbReference>
<comment type="caution">
    <text evidence="15">The sequence shown here is derived from an EMBL/GenBank/DDBJ whole genome shotgun (WGS) entry which is preliminary data.</text>
</comment>
<dbReference type="Pfam" id="PF13306">
    <property type="entry name" value="LRR_5"/>
    <property type="match status" value="1"/>
</dbReference>
<evidence type="ECO:0000256" key="5">
    <source>
        <dbReference type="ARBA" id="ARBA00022692"/>
    </source>
</evidence>
<dbReference type="SMART" id="SM00369">
    <property type="entry name" value="LRR_TYP"/>
    <property type="match status" value="18"/>
</dbReference>
<evidence type="ECO:0000313" key="16">
    <source>
        <dbReference type="Proteomes" id="UP000094527"/>
    </source>
</evidence>
<gene>
    <name evidence="15" type="ORF">Ocin01_03457</name>
</gene>
<dbReference type="Gene3D" id="3.40.50.10140">
    <property type="entry name" value="Toll/interleukin-1 receptor homology (TIR) domain"/>
    <property type="match status" value="1"/>
</dbReference>
<evidence type="ECO:0000256" key="10">
    <source>
        <dbReference type="ARBA" id="ARBA00023180"/>
    </source>
</evidence>
<dbReference type="EMBL" id="LJIJ01000082">
    <property type="protein sequence ID" value="ODN03218.1"/>
    <property type="molecule type" value="Genomic_DNA"/>
</dbReference>
<evidence type="ECO:0000256" key="6">
    <source>
        <dbReference type="ARBA" id="ARBA00022729"/>
    </source>
</evidence>
<evidence type="ECO:0000256" key="9">
    <source>
        <dbReference type="ARBA" id="ARBA00023136"/>
    </source>
</evidence>
<dbReference type="InterPro" id="IPR003591">
    <property type="entry name" value="Leu-rich_rpt_typical-subtyp"/>
</dbReference>
<keyword evidence="3" id="KW-1003">Cell membrane</keyword>
<feature type="transmembrane region" description="Helical" evidence="12">
    <location>
        <begin position="1041"/>
        <end position="1063"/>
    </location>
</feature>
<dbReference type="GO" id="GO:0007165">
    <property type="term" value="P:signal transduction"/>
    <property type="evidence" value="ECO:0007669"/>
    <property type="project" value="InterPro"/>
</dbReference>
<dbReference type="SMART" id="SM00365">
    <property type="entry name" value="LRR_SD22"/>
    <property type="match status" value="5"/>
</dbReference>
<dbReference type="InterPro" id="IPR026906">
    <property type="entry name" value="LRR_5"/>
</dbReference>
<dbReference type="Pfam" id="PF00560">
    <property type="entry name" value="LRR_1"/>
    <property type="match status" value="1"/>
</dbReference>
<keyword evidence="5 12" id="KW-0812">Transmembrane</keyword>
<dbReference type="SMART" id="SM00364">
    <property type="entry name" value="LRR_BAC"/>
    <property type="match status" value="6"/>
</dbReference>
<feature type="compositionally biased region" description="Polar residues" evidence="11">
    <location>
        <begin position="1247"/>
        <end position="1271"/>
    </location>
</feature>
<keyword evidence="10" id="KW-0325">Glycoprotein</keyword>
<dbReference type="PANTHER" id="PTHR45842:SF12">
    <property type="entry name" value="KEKKON 5, ISOFORM A"/>
    <property type="match status" value="1"/>
</dbReference>
<organism evidence="15 16">
    <name type="scientific">Orchesella cincta</name>
    <name type="common">Springtail</name>
    <name type="synonym">Podura cincta</name>
    <dbReference type="NCBI Taxonomy" id="48709"/>
    <lineage>
        <taxon>Eukaryota</taxon>
        <taxon>Metazoa</taxon>
        <taxon>Ecdysozoa</taxon>
        <taxon>Arthropoda</taxon>
        <taxon>Hexapoda</taxon>
        <taxon>Collembola</taxon>
        <taxon>Entomobryomorpha</taxon>
        <taxon>Entomobryoidea</taxon>
        <taxon>Orchesellidae</taxon>
        <taxon>Orchesellinae</taxon>
        <taxon>Orchesella</taxon>
    </lineage>
</organism>
<evidence type="ECO:0000256" key="2">
    <source>
        <dbReference type="ARBA" id="ARBA00009634"/>
    </source>
</evidence>
<evidence type="ECO:0000259" key="14">
    <source>
        <dbReference type="PROSITE" id="PS50104"/>
    </source>
</evidence>
<comment type="similarity">
    <text evidence="2">Belongs to the Toll-like receptor family.</text>
</comment>
<evidence type="ECO:0000256" key="11">
    <source>
        <dbReference type="SAM" id="MobiDB-lite"/>
    </source>
</evidence>
<dbReference type="SUPFAM" id="SSF52200">
    <property type="entry name" value="Toll/Interleukin receptor TIR domain"/>
    <property type="match status" value="1"/>
</dbReference>
<evidence type="ECO:0000256" key="13">
    <source>
        <dbReference type="SAM" id="SignalP"/>
    </source>
</evidence>
<name>A0A1D2ND83_ORCCI</name>
<dbReference type="OMA" id="ITWNANV"/>